<proteinExistence type="inferred from homology"/>
<dbReference type="SUPFAM" id="SSF53850">
    <property type="entry name" value="Periplasmic binding protein-like II"/>
    <property type="match status" value="1"/>
</dbReference>
<dbReference type="PROSITE" id="PS50931">
    <property type="entry name" value="HTH_LYSR"/>
    <property type="match status" value="1"/>
</dbReference>
<evidence type="ECO:0000259" key="5">
    <source>
        <dbReference type="PROSITE" id="PS50931"/>
    </source>
</evidence>
<dbReference type="Pfam" id="PF03466">
    <property type="entry name" value="LysR_substrate"/>
    <property type="match status" value="1"/>
</dbReference>
<evidence type="ECO:0000256" key="2">
    <source>
        <dbReference type="ARBA" id="ARBA00023015"/>
    </source>
</evidence>
<dbReference type="PANTHER" id="PTHR30537:SF74">
    <property type="entry name" value="HTH-TYPE TRANSCRIPTIONAL REGULATOR TRPI"/>
    <property type="match status" value="1"/>
</dbReference>
<dbReference type="InterPro" id="IPR036390">
    <property type="entry name" value="WH_DNA-bd_sf"/>
</dbReference>
<dbReference type="InterPro" id="IPR036388">
    <property type="entry name" value="WH-like_DNA-bd_sf"/>
</dbReference>
<reference evidence="6" key="1">
    <citation type="submission" date="2020-06" db="EMBL/GenBank/DDBJ databases">
        <title>Stable isotope informed genome-resolved metagenomics uncovers potential trophic interactions in rhizosphere soil.</title>
        <authorList>
            <person name="Starr E.P."/>
            <person name="Shi S."/>
            <person name="Blazewicz S.J."/>
            <person name="Koch B.J."/>
            <person name="Probst A.J."/>
            <person name="Hungate B.A."/>
            <person name="Pett-Ridge J."/>
            <person name="Firestone M.K."/>
            <person name="Banfield J.F."/>
        </authorList>
    </citation>
    <scope>NUCLEOTIDE SEQUENCE</scope>
    <source>
        <strain evidence="6">YM_69_17</strain>
    </source>
</reference>
<dbReference type="InterPro" id="IPR058163">
    <property type="entry name" value="LysR-type_TF_proteobact-type"/>
</dbReference>
<dbReference type="FunFam" id="1.10.10.10:FF:000001">
    <property type="entry name" value="LysR family transcriptional regulator"/>
    <property type="match status" value="1"/>
</dbReference>
<protein>
    <submittedName>
        <fullName evidence="6">Transcriptional regulator GcvA</fullName>
    </submittedName>
</protein>
<dbReference type="InterPro" id="IPR000847">
    <property type="entry name" value="LysR_HTH_N"/>
</dbReference>
<dbReference type="PANTHER" id="PTHR30537">
    <property type="entry name" value="HTH-TYPE TRANSCRIPTIONAL REGULATOR"/>
    <property type="match status" value="1"/>
</dbReference>
<keyword evidence="4" id="KW-0804">Transcription</keyword>
<dbReference type="SUPFAM" id="SSF46785">
    <property type="entry name" value="Winged helix' DNA-binding domain"/>
    <property type="match status" value="1"/>
</dbReference>
<sequence>MDEGSRLPPLPAIRVFEAAARHLSFTKAAAELGMTQAAVSYQIRLLEDRVGAPLFLRLTRKVALTETGERLAPAVTEALARLAGAFAAARDDTGGLLSITSIHTFATNWLVPRLGRFQLAHPGIAVRLDTKTTMVDFTRGDSDIGIRHGMGVWPGLAAHPLMPIEYTALCSPALRDRAGGLKDPRDLLEVPLFWDDGDGYWQRWFAAAGLAVPRTVSDRGLRLENQQMMGRAAQAGQGVALVNPTFFLDELAAGDLVRPFPYSIRDEGFYYLVYLDSRRDVPKITAFRDWVLAEIAADECQEGRVTPS</sequence>
<keyword evidence="3" id="KW-0238">DNA-binding</keyword>
<dbReference type="Gene3D" id="1.10.10.10">
    <property type="entry name" value="Winged helix-like DNA-binding domain superfamily/Winged helix DNA-binding domain"/>
    <property type="match status" value="1"/>
</dbReference>
<gene>
    <name evidence="6" type="primary">gcvA</name>
    <name evidence="6" type="ORF">JF625_27725</name>
</gene>
<accession>A0A952FPJ1</accession>
<comment type="similarity">
    <text evidence="1">Belongs to the LysR transcriptional regulatory family.</text>
</comment>
<dbReference type="GO" id="GO:0003700">
    <property type="term" value="F:DNA-binding transcription factor activity"/>
    <property type="evidence" value="ECO:0007669"/>
    <property type="project" value="InterPro"/>
</dbReference>
<dbReference type="Pfam" id="PF00126">
    <property type="entry name" value="HTH_1"/>
    <property type="match status" value="1"/>
</dbReference>
<name>A0A952FPJ1_9PROT</name>
<dbReference type="Proteomes" id="UP000700706">
    <property type="component" value="Unassembled WGS sequence"/>
</dbReference>
<comment type="caution">
    <text evidence="6">The sequence shown here is derived from an EMBL/GenBank/DDBJ whole genome shotgun (WGS) entry which is preliminary data.</text>
</comment>
<evidence type="ECO:0000256" key="4">
    <source>
        <dbReference type="ARBA" id="ARBA00023163"/>
    </source>
</evidence>
<dbReference type="PRINTS" id="PR00039">
    <property type="entry name" value="HTHLYSR"/>
</dbReference>
<dbReference type="AlphaFoldDB" id="A0A952FPJ1"/>
<dbReference type="CDD" id="cd08432">
    <property type="entry name" value="PBP2_GcdR_TrpI_HvrB_AmpR_like"/>
    <property type="match status" value="1"/>
</dbReference>
<organism evidence="6 7">
    <name type="scientific">Inquilinus limosus</name>
    <dbReference type="NCBI Taxonomy" id="171674"/>
    <lineage>
        <taxon>Bacteria</taxon>
        <taxon>Pseudomonadati</taxon>
        <taxon>Pseudomonadota</taxon>
        <taxon>Alphaproteobacteria</taxon>
        <taxon>Rhodospirillales</taxon>
        <taxon>Rhodospirillaceae</taxon>
        <taxon>Inquilinus</taxon>
    </lineage>
</organism>
<dbReference type="Gene3D" id="3.40.190.10">
    <property type="entry name" value="Periplasmic binding protein-like II"/>
    <property type="match status" value="2"/>
</dbReference>
<evidence type="ECO:0000256" key="1">
    <source>
        <dbReference type="ARBA" id="ARBA00009437"/>
    </source>
</evidence>
<evidence type="ECO:0000256" key="3">
    <source>
        <dbReference type="ARBA" id="ARBA00023125"/>
    </source>
</evidence>
<keyword evidence="2" id="KW-0805">Transcription regulation</keyword>
<dbReference type="InterPro" id="IPR005119">
    <property type="entry name" value="LysR_subst-bd"/>
</dbReference>
<dbReference type="GO" id="GO:0043565">
    <property type="term" value="F:sequence-specific DNA binding"/>
    <property type="evidence" value="ECO:0007669"/>
    <property type="project" value="TreeGrafter"/>
</dbReference>
<evidence type="ECO:0000313" key="7">
    <source>
        <dbReference type="Proteomes" id="UP000700706"/>
    </source>
</evidence>
<dbReference type="NCBIfam" id="NF008352">
    <property type="entry name" value="PRK11139.1"/>
    <property type="match status" value="1"/>
</dbReference>
<feature type="domain" description="HTH lysR-type" evidence="5">
    <location>
        <begin position="8"/>
        <end position="65"/>
    </location>
</feature>
<dbReference type="EMBL" id="JAEKLZ010000467">
    <property type="protein sequence ID" value="MBW8728923.1"/>
    <property type="molecule type" value="Genomic_DNA"/>
</dbReference>
<dbReference type="GO" id="GO:0006351">
    <property type="term" value="P:DNA-templated transcription"/>
    <property type="evidence" value="ECO:0007669"/>
    <property type="project" value="TreeGrafter"/>
</dbReference>
<evidence type="ECO:0000313" key="6">
    <source>
        <dbReference type="EMBL" id="MBW8728923.1"/>
    </source>
</evidence>